<accession>A0A1H2M0H0</accession>
<evidence type="ECO:0000256" key="1">
    <source>
        <dbReference type="SAM" id="Phobius"/>
    </source>
</evidence>
<dbReference type="Proteomes" id="UP000198825">
    <property type="component" value="Chromosome I"/>
</dbReference>
<keyword evidence="1" id="KW-0472">Membrane</keyword>
<dbReference type="AlphaFoldDB" id="A0A1H2M0H0"/>
<feature type="transmembrane region" description="Helical" evidence="1">
    <location>
        <begin position="148"/>
        <end position="168"/>
    </location>
</feature>
<sequence length="184" mass="18726">MHRSRLVGVLLVVAVLAVLLGVLVLRSPGAHAVGVDPYALSIDRDWLDELGAWNSRRTVGAVLVLLGLTFTALVMGLRLGARAASPSWRSLLVVALAAAALVAGGLVAFDRLQAPVVEHVAISKARDSPPVVSRTVHATAGWSRGQSVAALAAALGLLLAGGTAGAAVGRRRGPGASRTDAGRT</sequence>
<feature type="transmembrane region" description="Helical" evidence="1">
    <location>
        <begin position="91"/>
        <end position="109"/>
    </location>
</feature>
<dbReference type="STRING" id="546874.SAMN04488544_1143"/>
<evidence type="ECO:0000313" key="2">
    <source>
        <dbReference type="EMBL" id="SDU86381.1"/>
    </source>
</evidence>
<evidence type="ECO:0008006" key="4">
    <source>
        <dbReference type="Google" id="ProtNLM"/>
    </source>
</evidence>
<name>A0A1H2M0H0_9ACTN</name>
<gene>
    <name evidence="2" type="ORF">SAMN04488544_1143</name>
</gene>
<proteinExistence type="predicted"/>
<reference evidence="3" key="1">
    <citation type="submission" date="2016-10" db="EMBL/GenBank/DDBJ databases">
        <authorList>
            <person name="Varghese N."/>
            <person name="Submissions S."/>
        </authorList>
    </citation>
    <scope>NUCLEOTIDE SEQUENCE [LARGE SCALE GENOMIC DNA]</scope>
    <source>
        <strain evidence="3">DSM 21743</strain>
    </source>
</reference>
<dbReference type="EMBL" id="LT629799">
    <property type="protein sequence ID" value="SDU86381.1"/>
    <property type="molecule type" value="Genomic_DNA"/>
</dbReference>
<keyword evidence="1" id="KW-0812">Transmembrane</keyword>
<keyword evidence="1" id="KW-1133">Transmembrane helix</keyword>
<evidence type="ECO:0000313" key="3">
    <source>
        <dbReference type="Proteomes" id="UP000198825"/>
    </source>
</evidence>
<protein>
    <recommendedName>
        <fullName evidence="4">Tryptophan-associated transmembrane protein (Trp_oprn_chp)</fullName>
    </recommendedName>
</protein>
<organism evidence="2 3">
    <name type="scientific">Microlunatus sagamiharensis</name>
    <dbReference type="NCBI Taxonomy" id="546874"/>
    <lineage>
        <taxon>Bacteria</taxon>
        <taxon>Bacillati</taxon>
        <taxon>Actinomycetota</taxon>
        <taxon>Actinomycetes</taxon>
        <taxon>Propionibacteriales</taxon>
        <taxon>Propionibacteriaceae</taxon>
        <taxon>Microlunatus</taxon>
    </lineage>
</organism>
<feature type="transmembrane region" description="Helical" evidence="1">
    <location>
        <begin position="56"/>
        <end position="79"/>
    </location>
</feature>
<keyword evidence="3" id="KW-1185">Reference proteome</keyword>
<dbReference type="RefSeq" id="WP_157719803.1">
    <property type="nucleotide sequence ID" value="NZ_LT629799.1"/>
</dbReference>